<dbReference type="SUPFAM" id="SSF51126">
    <property type="entry name" value="Pectin lyase-like"/>
    <property type="match status" value="1"/>
</dbReference>
<feature type="chain" id="PRO_5012060786" description="Right handed beta helix domain-containing protein" evidence="1">
    <location>
        <begin position="29"/>
        <end position="343"/>
    </location>
</feature>
<dbReference type="InterPro" id="IPR012334">
    <property type="entry name" value="Pectin_lyas_fold"/>
</dbReference>
<reference evidence="2 3" key="1">
    <citation type="submission" date="2017-06" db="EMBL/GenBank/DDBJ databases">
        <authorList>
            <person name="Kim H.J."/>
            <person name="Triplett B.A."/>
        </authorList>
    </citation>
    <scope>NUCLEOTIDE SEQUENCE [LARGE SCALE GENOMIC DNA]</scope>
    <source>
        <strain evidence="2 3">DSM 14713</strain>
    </source>
</reference>
<accession>A0A250IHB5</accession>
<dbReference type="InterPro" id="IPR011050">
    <property type="entry name" value="Pectin_lyase_fold/virulence"/>
</dbReference>
<proteinExistence type="predicted"/>
<dbReference type="KEGG" id="mbd:MEBOL_004671"/>
<dbReference type="PROSITE" id="PS51257">
    <property type="entry name" value="PROKAR_LIPOPROTEIN"/>
    <property type="match status" value="1"/>
</dbReference>
<feature type="signal peptide" evidence="1">
    <location>
        <begin position="1"/>
        <end position="28"/>
    </location>
</feature>
<dbReference type="EMBL" id="CP022163">
    <property type="protein sequence ID" value="ATB31209.1"/>
    <property type="molecule type" value="Genomic_DNA"/>
</dbReference>
<keyword evidence="1" id="KW-0732">Signal</keyword>
<dbReference type="AlphaFoldDB" id="A0A250IHB5"/>
<dbReference type="Gene3D" id="2.160.20.10">
    <property type="entry name" value="Single-stranded right-handed beta-helix, Pectin lyase-like"/>
    <property type="match status" value="1"/>
</dbReference>
<name>A0A250IHB5_9BACT</name>
<evidence type="ECO:0008006" key="4">
    <source>
        <dbReference type="Google" id="ProtNLM"/>
    </source>
</evidence>
<evidence type="ECO:0000256" key="1">
    <source>
        <dbReference type="SAM" id="SignalP"/>
    </source>
</evidence>
<evidence type="ECO:0000313" key="2">
    <source>
        <dbReference type="EMBL" id="ATB31209.1"/>
    </source>
</evidence>
<dbReference type="RefSeq" id="WP_218920812.1">
    <property type="nucleotide sequence ID" value="NZ_CP022163.1"/>
</dbReference>
<dbReference type="Pfam" id="PF14592">
    <property type="entry name" value="Chondroitinas_B"/>
    <property type="match status" value="1"/>
</dbReference>
<dbReference type="InterPro" id="IPR039513">
    <property type="entry name" value="PL-6"/>
</dbReference>
<dbReference type="Proteomes" id="UP000217289">
    <property type="component" value="Chromosome"/>
</dbReference>
<gene>
    <name evidence="2" type="ORF">MEBOL_004671</name>
</gene>
<keyword evidence="3" id="KW-1185">Reference proteome</keyword>
<sequence length="343" mass="35678">MHVLRSRRTHSAPLITASLCLLMGCGGAAEELTPLDTGEVKAAVRTVSVSTANQLRTALADAQPGDRIVLADGTYQGVFKASNNGTASQPIILEGSANAILKGNGVASGYNLNLLGDYWVLRGFTATTAQKGIVLDGANHNLLEGLTVKNIGMEAIHFRAFSSYNTVQNSTITDTGVSNVSYGEGVYIGSAHSNWGSISGGQPDKSDYNRVLNNKIGPNVRAEHVDIKEGTTGGEVSGNTFDGTGLSGENAADSWVDAKGNNYRITNNRGTYSLLDGFQTHIAVAGWGNNNLFSGNTADVRASGYGFRIQLSGSAGTSTGNVVHQNNTVLNASLGAANIALTP</sequence>
<evidence type="ECO:0000313" key="3">
    <source>
        <dbReference type="Proteomes" id="UP000217289"/>
    </source>
</evidence>
<protein>
    <recommendedName>
        <fullName evidence="4">Right handed beta helix domain-containing protein</fullName>
    </recommendedName>
</protein>
<organism evidence="2 3">
    <name type="scientific">Melittangium boletus DSM 14713</name>
    <dbReference type="NCBI Taxonomy" id="1294270"/>
    <lineage>
        <taxon>Bacteria</taxon>
        <taxon>Pseudomonadati</taxon>
        <taxon>Myxococcota</taxon>
        <taxon>Myxococcia</taxon>
        <taxon>Myxococcales</taxon>
        <taxon>Cystobacterineae</taxon>
        <taxon>Archangiaceae</taxon>
        <taxon>Melittangium</taxon>
    </lineage>
</organism>